<keyword evidence="2 5" id="KW-0479">Metal-binding</keyword>
<dbReference type="EC" id="3.5.4.28" evidence="5"/>
<dbReference type="EC" id="3.5.4.31" evidence="5"/>
<comment type="cofactor">
    <cofactor evidence="5">
        <name>Zn(2+)</name>
        <dbReference type="ChEBI" id="CHEBI:29105"/>
    </cofactor>
    <text evidence="5">Binds 1 zinc ion per subunit.</text>
</comment>
<feature type="binding site" evidence="5">
    <location>
        <position position="197"/>
    </location>
    <ligand>
        <name>substrate</name>
    </ligand>
</feature>
<feature type="binding site" evidence="5">
    <location>
        <position position="224"/>
    </location>
    <ligand>
        <name>Zn(2+)</name>
        <dbReference type="ChEBI" id="CHEBI:29105"/>
    </ligand>
</feature>
<feature type="domain" description="Amidohydrolase-related" evidence="6">
    <location>
        <begin position="66"/>
        <end position="415"/>
    </location>
</feature>
<comment type="catalytic activity">
    <reaction evidence="5">
        <text>S-adenosyl-L-homocysteine + H2O + H(+) = S-inosyl-L-homocysteine + NH4(+)</text>
        <dbReference type="Rhea" id="RHEA:20716"/>
        <dbReference type="ChEBI" id="CHEBI:15377"/>
        <dbReference type="ChEBI" id="CHEBI:15378"/>
        <dbReference type="ChEBI" id="CHEBI:28938"/>
        <dbReference type="ChEBI" id="CHEBI:57856"/>
        <dbReference type="ChEBI" id="CHEBI:57985"/>
        <dbReference type="EC" id="3.5.4.28"/>
    </reaction>
</comment>
<evidence type="ECO:0000256" key="1">
    <source>
        <dbReference type="ARBA" id="ARBA00006745"/>
    </source>
</evidence>
<feature type="binding site" evidence="5">
    <location>
        <position position="227"/>
    </location>
    <ligand>
        <name>substrate</name>
    </ligand>
</feature>
<evidence type="ECO:0000256" key="2">
    <source>
        <dbReference type="ARBA" id="ARBA00022723"/>
    </source>
</evidence>
<comment type="similarity">
    <text evidence="5">Belongs to the metallo-dependent hydrolases superfamily. MTA/SAH deaminase family.</text>
</comment>
<dbReference type="InterPro" id="IPR011059">
    <property type="entry name" value="Metal-dep_hydrolase_composite"/>
</dbReference>
<dbReference type="InterPro" id="IPR032466">
    <property type="entry name" value="Metal_Hydrolase"/>
</dbReference>
<proteinExistence type="inferred from homology"/>
<dbReference type="GO" id="GO:0050270">
    <property type="term" value="F:S-adenosylhomocysteine deaminase activity"/>
    <property type="evidence" value="ECO:0007669"/>
    <property type="project" value="UniProtKB-UniRule"/>
</dbReference>
<dbReference type="SUPFAM" id="SSF51556">
    <property type="entry name" value="Metallo-dependent hydrolases"/>
    <property type="match status" value="1"/>
</dbReference>
<comment type="catalytic activity">
    <reaction evidence="5">
        <text>S-methyl-5'-thioadenosine + H2O + H(+) = S-methyl-5'-thioinosine + NH4(+)</text>
        <dbReference type="Rhea" id="RHEA:25025"/>
        <dbReference type="ChEBI" id="CHEBI:15377"/>
        <dbReference type="ChEBI" id="CHEBI:15378"/>
        <dbReference type="ChEBI" id="CHEBI:17509"/>
        <dbReference type="ChEBI" id="CHEBI:28938"/>
        <dbReference type="ChEBI" id="CHEBI:48595"/>
        <dbReference type="EC" id="3.5.4.31"/>
    </reaction>
</comment>
<dbReference type="Gene3D" id="2.30.40.10">
    <property type="entry name" value="Urease, subunit C, domain 1"/>
    <property type="match status" value="1"/>
</dbReference>
<dbReference type="NCBIfam" id="NF006549">
    <property type="entry name" value="PRK09045.1"/>
    <property type="match status" value="1"/>
</dbReference>
<sequence>MSAHKSVQPVDLVIEARWIVPVDPSEVVLENHAVVVKDGRIVALLPQGEVAGRFAPRSRQCLDQHVLIPGLVNLHTHAAMTLLRGLADDLPLMQWLQEHVWPAEAEHVSAQFVYDGTLLACAEMLRGGITCFNDMYFFPRAAADAALASGMRAAIGLITVDFPSNYAADADDYLAKGLAVRDQLLDEPLLSFCLAPHAPYTVGERSFARVLTLAEQIELPIHLHLHETVQELEDSQRRFGMRPIERIRRLGLLSPALIAVHAVHLSAQEIELLAEHGCSVAHCPSSNLKLASGIAPITELAANGVNIGLGTDGAASNNRLDLFQEMRLAALLAKEQAGRADAINAHQVLHMATLGGARALGLEASIGSISPGKWADLCAVRLSHMALVPCYDPVSHLSYVVGREHVSEVWVAGRMRVENGQLIENNETGLIKLALLWQNKIRP</sequence>
<comment type="function">
    <text evidence="5">Catalyzes the deamination of 5-methylthioadenosine and S-adenosyl-L-homocysteine into 5-methylthioinosine and S-inosyl-L-homocysteine, respectively. Is also able to deaminate adenosine.</text>
</comment>
<comment type="caution">
    <text evidence="5">Lacks conserved residue(s) required for the propagation of feature annotation.</text>
</comment>
<evidence type="ECO:0000259" key="6">
    <source>
        <dbReference type="Pfam" id="PF01979"/>
    </source>
</evidence>
<keyword evidence="4 5" id="KW-0862">Zinc</keyword>
<dbReference type="InterPro" id="IPR050287">
    <property type="entry name" value="MTA/SAH_deaminase"/>
</dbReference>
<evidence type="ECO:0000313" key="7">
    <source>
        <dbReference type="EMBL" id="MBK7955457.1"/>
    </source>
</evidence>
<comment type="caution">
    <text evidence="7">The sequence shown here is derived from an EMBL/GenBank/DDBJ whole genome shotgun (WGS) entry which is preliminary data.</text>
</comment>
<dbReference type="AlphaFoldDB" id="A0A935TDN3"/>
<dbReference type="PANTHER" id="PTHR43794">
    <property type="entry name" value="AMINOHYDROLASE SSNA-RELATED"/>
    <property type="match status" value="1"/>
</dbReference>
<dbReference type="HAMAP" id="MF_01281">
    <property type="entry name" value="MTA_SAH_deamin"/>
    <property type="match status" value="1"/>
</dbReference>
<dbReference type="GO" id="GO:0046872">
    <property type="term" value="F:metal ion binding"/>
    <property type="evidence" value="ECO:0007669"/>
    <property type="project" value="UniProtKB-KW"/>
</dbReference>
<dbReference type="EMBL" id="JADJOT010000010">
    <property type="protein sequence ID" value="MBK7955457.1"/>
    <property type="molecule type" value="Genomic_DNA"/>
</dbReference>
<dbReference type="Gene3D" id="3.20.20.140">
    <property type="entry name" value="Metal-dependent hydrolases"/>
    <property type="match status" value="1"/>
</dbReference>
<organism evidence="7 8">
    <name type="scientific">Candidatus Accumulibacter affinis</name>
    <dbReference type="NCBI Taxonomy" id="2954384"/>
    <lineage>
        <taxon>Bacteria</taxon>
        <taxon>Pseudomonadati</taxon>
        <taxon>Pseudomonadota</taxon>
        <taxon>Betaproteobacteria</taxon>
        <taxon>Candidatus Accumulibacter</taxon>
    </lineage>
</organism>
<comment type="similarity">
    <text evidence="1">Belongs to the metallo-dependent hydrolases superfamily. ATZ/TRZ family.</text>
</comment>
<dbReference type="Proteomes" id="UP000706151">
    <property type="component" value="Unassembled WGS sequence"/>
</dbReference>
<dbReference type="FunFam" id="3.20.20.140:FF:000014">
    <property type="entry name" value="5-methylthioadenosine/S-adenosylhomocysteine deaminase"/>
    <property type="match status" value="1"/>
</dbReference>
<reference evidence="7 8" key="1">
    <citation type="submission" date="2020-10" db="EMBL/GenBank/DDBJ databases">
        <title>Connecting structure to function with the recovery of over 1000 high-quality activated sludge metagenome-assembled genomes encoding full-length rRNA genes using long-read sequencing.</title>
        <authorList>
            <person name="Singleton C.M."/>
            <person name="Petriglieri F."/>
            <person name="Kristensen J.M."/>
            <person name="Kirkegaard R.H."/>
            <person name="Michaelsen T.Y."/>
            <person name="Andersen M.H."/>
            <person name="Karst S.M."/>
            <person name="Dueholm M.S."/>
            <person name="Nielsen P.H."/>
            <person name="Albertsen M."/>
        </authorList>
    </citation>
    <scope>NUCLEOTIDE SEQUENCE [LARGE SCALE GENOMIC DNA]</scope>
    <source>
        <strain evidence="7">Fred_18-Q3-R57-64_BAT3C.720</strain>
    </source>
</reference>
<keyword evidence="3 5" id="KW-0378">Hydrolase</keyword>
<feature type="binding site" evidence="5">
    <location>
        <position position="75"/>
    </location>
    <ligand>
        <name>Zn(2+)</name>
        <dbReference type="ChEBI" id="CHEBI:29105"/>
    </ligand>
</feature>
<feature type="binding site" evidence="5">
    <location>
        <position position="312"/>
    </location>
    <ligand>
        <name>substrate</name>
    </ligand>
</feature>
<evidence type="ECO:0000313" key="8">
    <source>
        <dbReference type="Proteomes" id="UP000706151"/>
    </source>
</evidence>
<feature type="binding site" evidence="5">
    <location>
        <position position="312"/>
    </location>
    <ligand>
        <name>Zn(2+)</name>
        <dbReference type="ChEBI" id="CHEBI:29105"/>
    </ligand>
</feature>
<dbReference type="InterPro" id="IPR006680">
    <property type="entry name" value="Amidohydro-rel"/>
</dbReference>
<accession>A0A935TDN3</accession>
<feature type="binding site" evidence="5">
    <location>
        <position position="77"/>
    </location>
    <ligand>
        <name>Zn(2+)</name>
        <dbReference type="ChEBI" id="CHEBI:29105"/>
    </ligand>
</feature>
<name>A0A935TDN3_9PROT</name>
<dbReference type="GO" id="GO:0090614">
    <property type="term" value="F:5'-methylthioadenosine deaminase activity"/>
    <property type="evidence" value="ECO:0007669"/>
    <property type="project" value="UniProtKB-UniRule"/>
</dbReference>
<gene>
    <name evidence="5" type="primary">mtaD</name>
    <name evidence="7" type="ORF">IPK02_16750</name>
</gene>
<dbReference type="InterPro" id="IPR023512">
    <property type="entry name" value="Deaminase_MtaD/DadD"/>
</dbReference>
<feature type="binding site" evidence="5">
    <location>
        <position position="104"/>
    </location>
    <ligand>
        <name>substrate</name>
    </ligand>
</feature>
<dbReference type="CDD" id="cd01298">
    <property type="entry name" value="ATZ_TRZ_like"/>
    <property type="match status" value="1"/>
</dbReference>
<evidence type="ECO:0000256" key="4">
    <source>
        <dbReference type="ARBA" id="ARBA00022833"/>
    </source>
</evidence>
<protein>
    <recommendedName>
        <fullName evidence="5">5-methylthioadenosine/S-adenosylhomocysteine deaminase</fullName>
        <shortName evidence="5">MTA/SAH deaminase</shortName>
        <ecNumber evidence="5">3.5.4.28</ecNumber>
        <ecNumber evidence="5">3.5.4.31</ecNumber>
    </recommendedName>
</protein>
<dbReference type="PANTHER" id="PTHR43794:SF11">
    <property type="entry name" value="AMIDOHYDROLASE-RELATED DOMAIN-CONTAINING PROTEIN"/>
    <property type="match status" value="1"/>
</dbReference>
<dbReference type="SUPFAM" id="SSF51338">
    <property type="entry name" value="Composite domain of metallo-dependent hydrolases"/>
    <property type="match status" value="1"/>
</dbReference>
<evidence type="ECO:0000256" key="5">
    <source>
        <dbReference type="HAMAP-Rule" id="MF_01281"/>
    </source>
</evidence>
<evidence type="ECO:0000256" key="3">
    <source>
        <dbReference type="ARBA" id="ARBA00022801"/>
    </source>
</evidence>
<dbReference type="Pfam" id="PF01979">
    <property type="entry name" value="Amidohydro_1"/>
    <property type="match status" value="1"/>
</dbReference>